<evidence type="ECO:0000256" key="1">
    <source>
        <dbReference type="SAM" id="MobiDB-lite"/>
    </source>
</evidence>
<name>A0A9P1J3P9_9PELO</name>
<feature type="region of interest" description="Disordered" evidence="1">
    <location>
        <begin position="91"/>
        <end position="143"/>
    </location>
</feature>
<keyword evidence="3" id="KW-1185">Reference proteome</keyword>
<evidence type="ECO:0000313" key="2">
    <source>
        <dbReference type="EMBL" id="CAI5455956.1"/>
    </source>
</evidence>
<comment type="caution">
    <text evidence="2">The sequence shown here is derived from an EMBL/GenBank/DDBJ whole genome shotgun (WGS) entry which is preliminary data.</text>
</comment>
<feature type="region of interest" description="Disordered" evidence="1">
    <location>
        <begin position="170"/>
        <end position="193"/>
    </location>
</feature>
<proteinExistence type="predicted"/>
<dbReference type="AlphaFoldDB" id="A0A9P1J3P9"/>
<feature type="compositionally biased region" description="Polar residues" evidence="1">
    <location>
        <begin position="96"/>
        <end position="111"/>
    </location>
</feature>
<evidence type="ECO:0000313" key="3">
    <source>
        <dbReference type="Proteomes" id="UP001152747"/>
    </source>
</evidence>
<sequence>MFPELPANLLKKKKIKRKYKKSKKVGKYSKQPTPVKRITLEEIKNFWSESSKNLKTLPKKEFSLLPSVYVDSDDDVEGTIRIGKNAKRVPIKYDSDVSSSTTDKLPSSFTKNPKRMKMSTSSPKDDVPQQPSSSERLFRTPESFKYDQEVRTGLSLNPKLEFDYDDGTVEKPAVNSMENNRPVDANASESQSVAGSLWNKFKAWFNK</sequence>
<organism evidence="2 3">
    <name type="scientific">Caenorhabditis angaria</name>
    <dbReference type="NCBI Taxonomy" id="860376"/>
    <lineage>
        <taxon>Eukaryota</taxon>
        <taxon>Metazoa</taxon>
        <taxon>Ecdysozoa</taxon>
        <taxon>Nematoda</taxon>
        <taxon>Chromadorea</taxon>
        <taxon>Rhabditida</taxon>
        <taxon>Rhabditina</taxon>
        <taxon>Rhabditomorpha</taxon>
        <taxon>Rhabditoidea</taxon>
        <taxon>Rhabditidae</taxon>
        <taxon>Peloderinae</taxon>
        <taxon>Caenorhabditis</taxon>
    </lineage>
</organism>
<reference evidence="2" key="1">
    <citation type="submission" date="2022-11" db="EMBL/GenBank/DDBJ databases">
        <authorList>
            <person name="Kikuchi T."/>
        </authorList>
    </citation>
    <scope>NUCLEOTIDE SEQUENCE</scope>
    <source>
        <strain evidence="2">PS1010</strain>
    </source>
</reference>
<protein>
    <submittedName>
        <fullName evidence="2">Uncharacterized protein</fullName>
    </submittedName>
</protein>
<dbReference type="EMBL" id="CANHGI010000006">
    <property type="protein sequence ID" value="CAI5455956.1"/>
    <property type="molecule type" value="Genomic_DNA"/>
</dbReference>
<gene>
    <name evidence="2" type="ORF">CAMP_LOCUS18593</name>
</gene>
<dbReference type="Proteomes" id="UP001152747">
    <property type="component" value="Unassembled WGS sequence"/>
</dbReference>
<accession>A0A9P1J3P9</accession>